<dbReference type="NCBIfam" id="NF002636">
    <property type="entry name" value="PRK02304.1-5"/>
    <property type="match status" value="1"/>
</dbReference>
<dbReference type="GO" id="GO:0003999">
    <property type="term" value="F:adenine phosphoribosyltransferase activity"/>
    <property type="evidence" value="ECO:0007669"/>
    <property type="project" value="UniProtKB-EC"/>
</dbReference>
<dbReference type="EC" id="2.4.2.7" evidence="6 11"/>
<dbReference type="InterPro" id="IPR000836">
    <property type="entry name" value="PRTase_dom"/>
</dbReference>
<keyword evidence="14" id="KW-1185">Reference proteome</keyword>
<gene>
    <name evidence="11" type="primary">apt</name>
    <name evidence="13" type="ORF">OU415_23770</name>
</gene>
<comment type="subcellular location">
    <subcellularLocation>
        <location evidence="3 11">Cytoplasm</location>
    </subcellularLocation>
</comment>
<reference evidence="13 14" key="1">
    <citation type="submission" date="2022-11" db="EMBL/GenBank/DDBJ databases">
        <title>Draft genome sequence of Saccharopolyspora sp. WRP15-2 isolated from rhizosphere soils of wild rice in Thailand.</title>
        <authorList>
            <person name="Duangmal K."/>
            <person name="Kammanee S."/>
            <person name="Muangham S."/>
        </authorList>
    </citation>
    <scope>NUCLEOTIDE SEQUENCE [LARGE SCALE GENOMIC DNA]</scope>
    <source>
        <strain evidence="13 14">WRP15-2</strain>
    </source>
</reference>
<evidence type="ECO:0000256" key="10">
    <source>
        <dbReference type="ARBA" id="ARBA00022726"/>
    </source>
</evidence>
<organism evidence="13 14">
    <name type="scientific">Saccharopolyspora oryzae</name>
    <dbReference type="NCBI Taxonomy" id="2997343"/>
    <lineage>
        <taxon>Bacteria</taxon>
        <taxon>Bacillati</taxon>
        <taxon>Actinomycetota</taxon>
        <taxon>Actinomycetes</taxon>
        <taxon>Pseudonocardiales</taxon>
        <taxon>Pseudonocardiaceae</taxon>
        <taxon>Saccharopolyspora</taxon>
    </lineage>
</organism>
<dbReference type="Gene3D" id="3.40.50.2020">
    <property type="match status" value="1"/>
</dbReference>
<evidence type="ECO:0000256" key="9">
    <source>
        <dbReference type="ARBA" id="ARBA00022679"/>
    </source>
</evidence>
<dbReference type="PANTHER" id="PTHR32315">
    <property type="entry name" value="ADENINE PHOSPHORIBOSYLTRANSFERASE"/>
    <property type="match status" value="1"/>
</dbReference>
<keyword evidence="7 11" id="KW-0963">Cytoplasm</keyword>
<comment type="function">
    <text evidence="2 11">Catalyzes a salvage reaction resulting in the formation of AMP, that is energically less costly than de novo synthesis.</text>
</comment>
<comment type="pathway">
    <text evidence="4 11">Purine metabolism; AMP biosynthesis via salvage pathway; AMP from adenine: step 1/1.</text>
</comment>
<comment type="similarity">
    <text evidence="5 11">Belongs to the purine/pyrimidine phosphoribosyltransferase family.</text>
</comment>
<evidence type="ECO:0000256" key="4">
    <source>
        <dbReference type="ARBA" id="ARBA00004659"/>
    </source>
</evidence>
<evidence type="ECO:0000256" key="8">
    <source>
        <dbReference type="ARBA" id="ARBA00022676"/>
    </source>
</evidence>
<dbReference type="HAMAP" id="MF_00004">
    <property type="entry name" value="Aden_phosphoribosyltr"/>
    <property type="match status" value="1"/>
</dbReference>
<dbReference type="InterPro" id="IPR029057">
    <property type="entry name" value="PRTase-like"/>
</dbReference>
<dbReference type="Proteomes" id="UP001210380">
    <property type="component" value="Unassembled WGS sequence"/>
</dbReference>
<keyword evidence="10 11" id="KW-0660">Purine salvage</keyword>
<dbReference type="NCBIfam" id="NF002634">
    <property type="entry name" value="PRK02304.1-3"/>
    <property type="match status" value="1"/>
</dbReference>
<sequence>MTEQTAVEVTDASDLALRRAAELIREVPDFPEPGVLFRDISPMLADGAGLRAVVEALGRDCEFDVVAGVEARGFLVGAAVAQSYGTGVIGLRKPGKLPVVADRVSYTLEYGQATLELPADTLRAGQRVLIVDDVLATGGTLGAACRLVRQAGAEVAAAAVVLELTALEGRDKIMGEEVRALLQA</sequence>
<dbReference type="CDD" id="cd06223">
    <property type="entry name" value="PRTases_typeI"/>
    <property type="match status" value="1"/>
</dbReference>
<evidence type="ECO:0000259" key="12">
    <source>
        <dbReference type="Pfam" id="PF00156"/>
    </source>
</evidence>
<comment type="caution">
    <text evidence="13">The sequence shown here is derived from an EMBL/GenBank/DDBJ whole genome shotgun (WGS) entry which is preliminary data.</text>
</comment>
<keyword evidence="9 11" id="KW-0808">Transferase</keyword>
<evidence type="ECO:0000256" key="5">
    <source>
        <dbReference type="ARBA" id="ARBA00008391"/>
    </source>
</evidence>
<name>A0ABT4V4W8_9PSEU</name>
<dbReference type="InterPro" id="IPR050054">
    <property type="entry name" value="UPRTase/APRTase"/>
</dbReference>
<dbReference type="SUPFAM" id="SSF53271">
    <property type="entry name" value="PRTase-like"/>
    <property type="match status" value="1"/>
</dbReference>
<evidence type="ECO:0000313" key="13">
    <source>
        <dbReference type="EMBL" id="MDA3628471.1"/>
    </source>
</evidence>
<evidence type="ECO:0000256" key="3">
    <source>
        <dbReference type="ARBA" id="ARBA00004496"/>
    </source>
</evidence>
<protein>
    <recommendedName>
        <fullName evidence="6 11">Adenine phosphoribosyltransferase</fullName>
        <shortName evidence="11">APRT</shortName>
        <ecNumber evidence="6 11">2.4.2.7</ecNumber>
    </recommendedName>
</protein>
<evidence type="ECO:0000256" key="6">
    <source>
        <dbReference type="ARBA" id="ARBA00011893"/>
    </source>
</evidence>
<evidence type="ECO:0000313" key="14">
    <source>
        <dbReference type="Proteomes" id="UP001210380"/>
    </source>
</evidence>
<dbReference type="Pfam" id="PF00156">
    <property type="entry name" value="Pribosyltran"/>
    <property type="match status" value="1"/>
</dbReference>
<evidence type="ECO:0000256" key="11">
    <source>
        <dbReference type="HAMAP-Rule" id="MF_00004"/>
    </source>
</evidence>
<accession>A0ABT4V4W8</accession>
<dbReference type="InterPro" id="IPR005764">
    <property type="entry name" value="Ade_phspho_trans"/>
</dbReference>
<evidence type="ECO:0000256" key="2">
    <source>
        <dbReference type="ARBA" id="ARBA00003968"/>
    </source>
</evidence>
<evidence type="ECO:0000256" key="1">
    <source>
        <dbReference type="ARBA" id="ARBA00000868"/>
    </source>
</evidence>
<comment type="subunit">
    <text evidence="11">Homodimer.</text>
</comment>
<comment type="catalytic activity">
    <reaction evidence="1 11">
        <text>AMP + diphosphate = 5-phospho-alpha-D-ribose 1-diphosphate + adenine</text>
        <dbReference type="Rhea" id="RHEA:16609"/>
        <dbReference type="ChEBI" id="CHEBI:16708"/>
        <dbReference type="ChEBI" id="CHEBI:33019"/>
        <dbReference type="ChEBI" id="CHEBI:58017"/>
        <dbReference type="ChEBI" id="CHEBI:456215"/>
        <dbReference type="EC" id="2.4.2.7"/>
    </reaction>
</comment>
<dbReference type="EMBL" id="JAQGLA010000046">
    <property type="protein sequence ID" value="MDA3628471.1"/>
    <property type="molecule type" value="Genomic_DNA"/>
</dbReference>
<keyword evidence="8 11" id="KW-0328">Glycosyltransferase</keyword>
<dbReference type="RefSeq" id="WP_270951340.1">
    <property type="nucleotide sequence ID" value="NZ_JAQGLA010000046.1"/>
</dbReference>
<evidence type="ECO:0000256" key="7">
    <source>
        <dbReference type="ARBA" id="ARBA00022490"/>
    </source>
</evidence>
<dbReference type="PANTHER" id="PTHR32315:SF3">
    <property type="entry name" value="ADENINE PHOSPHORIBOSYLTRANSFERASE"/>
    <property type="match status" value="1"/>
</dbReference>
<feature type="domain" description="Phosphoribosyltransferase" evidence="12">
    <location>
        <begin position="62"/>
        <end position="163"/>
    </location>
</feature>
<proteinExistence type="inferred from homology"/>